<dbReference type="InterPro" id="IPR036634">
    <property type="entry name" value="PRD_sf"/>
</dbReference>
<keyword evidence="1" id="KW-0808">Transferase</keyword>
<evidence type="ECO:0000256" key="3">
    <source>
        <dbReference type="ARBA" id="ARBA00022840"/>
    </source>
</evidence>
<dbReference type="GO" id="GO:0009401">
    <property type="term" value="P:phosphoenolpyruvate-dependent sugar phosphotransferase system"/>
    <property type="evidence" value="ECO:0007669"/>
    <property type="project" value="InterPro"/>
</dbReference>
<dbReference type="Gene3D" id="1.10.1790.10">
    <property type="entry name" value="PRD domain"/>
    <property type="match status" value="1"/>
</dbReference>
<dbReference type="Gene3D" id="3.40.50.510">
    <property type="entry name" value="Phosphotransferase system, mannose-type IIA component"/>
    <property type="match status" value="1"/>
</dbReference>
<dbReference type="CDD" id="cd00009">
    <property type="entry name" value="AAA"/>
    <property type="match status" value="1"/>
</dbReference>
<dbReference type="SUPFAM" id="SSF53062">
    <property type="entry name" value="PTS system fructose IIA component-like"/>
    <property type="match status" value="1"/>
</dbReference>
<evidence type="ECO:0000259" key="5">
    <source>
        <dbReference type="PROSITE" id="PS50045"/>
    </source>
</evidence>
<dbReference type="InterPro" id="IPR002078">
    <property type="entry name" value="Sigma_54_int"/>
</dbReference>
<dbReference type="InterPro" id="IPR025943">
    <property type="entry name" value="Sigma_54_int_dom_ATP-bd_2"/>
</dbReference>
<gene>
    <name evidence="8" type="ORF">M132T_16860</name>
</gene>
<dbReference type="GO" id="GO:0006355">
    <property type="term" value="P:regulation of DNA-templated transcription"/>
    <property type="evidence" value="ECO:0007669"/>
    <property type="project" value="InterPro"/>
</dbReference>
<evidence type="ECO:0000256" key="1">
    <source>
        <dbReference type="ARBA" id="ARBA00022679"/>
    </source>
</evidence>
<dbReference type="GO" id="GO:0016740">
    <property type="term" value="F:transferase activity"/>
    <property type="evidence" value="ECO:0007669"/>
    <property type="project" value="UniProtKB-KW"/>
</dbReference>
<evidence type="ECO:0000256" key="2">
    <source>
        <dbReference type="ARBA" id="ARBA00022741"/>
    </source>
</evidence>
<organism evidence="8 9">
    <name type="scientific">Marinilactibacillus psychrotolerans</name>
    <dbReference type="NCBI Taxonomy" id="191770"/>
    <lineage>
        <taxon>Bacteria</taxon>
        <taxon>Bacillati</taxon>
        <taxon>Bacillota</taxon>
        <taxon>Bacilli</taxon>
        <taxon>Lactobacillales</taxon>
        <taxon>Carnobacteriaceae</taxon>
        <taxon>Marinilactibacillus</taxon>
    </lineage>
</organism>
<dbReference type="SUPFAM" id="SSF46785">
    <property type="entry name" value="Winged helix' DNA-binding domain"/>
    <property type="match status" value="1"/>
</dbReference>
<name>A0AAV3WVG4_9LACT</name>
<dbReference type="PANTHER" id="PTHR32071:SF38">
    <property type="entry name" value="PSP OPERON TRANSCRIPTIONAL ACTIVATOR"/>
    <property type="match status" value="1"/>
</dbReference>
<evidence type="ECO:0000256" key="4">
    <source>
        <dbReference type="ARBA" id="ARBA00023125"/>
    </source>
</evidence>
<dbReference type="GO" id="GO:0016020">
    <property type="term" value="C:membrane"/>
    <property type="evidence" value="ECO:0007669"/>
    <property type="project" value="InterPro"/>
</dbReference>
<dbReference type="AlphaFoldDB" id="A0AAV3WVG4"/>
<dbReference type="GO" id="GO:0003677">
    <property type="term" value="F:DNA binding"/>
    <property type="evidence" value="ECO:0007669"/>
    <property type="project" value="UniProtKB-KW"/>
</dbReference>
<accession>A0AAV3WVG4</accession>
<sequence>MLREKLADYLKNQTAFFDQENVSDIFTAKKIAEKFEIKRNTVSHYLSQLNEQEIIVKINTRPVYFLHKEAFENQFYLLSKTIYSSLEELKNDQPLFYNKADFFSVLIGNRASLSRSIEQLKTAVYYPDNGLPVILTGESGTGKSYMVKMLHQFCLINDLIEEDAPFVTLNCAQYANNPELLTSQLFGHVKGAYTGAEENRKGAFEEAEGGILFLDEVHRLNAEGQEKLFTYLDQGIIYRMGESNNPRKVKVRLFFATTEDISSNFLTTFMRRIPIRVELPPLSSRTPNERLEMIYDFLVKEQRKIKVPLVISGQVLHLLKNGTYKGNIGELKNVVKVTTANAFSMQREQAEVKVAIHHLSPEFMLHSVLNTSAVVEESIRIDESTVLENLVAQKNPDQQRIVHTYKKLLIEFSNNKLDLTESEESMKQEVENLFDFLIFETDREQKQELLLFMTQYVRDTLRQMEASYQIAFNGNTVYAISYYLFQRSTVRWQPDSIELINLIKECKEKVAQIYTTQYQYTERLLTLIQPKLDIEILDMDKILLTLYLDHLGVARESTFAKAIIVAHGYATASSIANVVNKMLGKNIFESFDMPLDTTPQKIAEEIVDYSEKNDISNGLVILVDMGSLKDIYEYFPQQLTAPIMIMNNVTTPMALTIGENIQKELSLSDIAIQSESYLQLDWKLIYPEENKAKVLLTTCLTGIGTAKQISQLLEESLPVTSRLKVIPYDYETLYHHKTEETVFSLYDVIGIIGTANPLISDVPYLSLEELISGEGAHNLSYWLKKVMSPEENEQFNNRMIRNFSIKKVIDSVTILDTDKVMLEIELFMRRFEELTEQEIANERKIALYVHISCLIERLIRHETIETYSGISVGDQCQQNQFKKIKEAFSVIEENYSVKIPQSELAYVHDIIFQKLDLKATEDEF</sequence>
<dbReference type="PANTHER" id="PTHR32071">
    <property type="entry name" value="TRANSCRIPTIONAL REGULATORY PROTEIN"/>
    <property type="match status" value="1"/>
</dbReference>
<proteinExistence type="predicted"/>
<evidence type="ECO:0000259" key="7">
    <source>
        <dbReference type="PROSITE" id="PS51372"/>
    </source>
</evidence>
<evidence type="ECO:0000313" key="9">
    <source>
        <dbReference type="Proteomes" id="UP000887127"/>
    </source>
</evidence>
<dbReference type="PROSITE" id="PS51372">
    <property type="entry name" value="PRD_2"/>
    <property type="match status" value="1"/>
</dbReference>
<dbReference type="PROSITE" id="PS50045">
    <property type="entry name" value="SIGMA54_INTERACT_4"/>
    <property type="match status" value="1"/>
</dbReference>
<dbReference type="PROSITE" id="PS00676">
    <property type="entry name" value="SIGMA54_INTERACT_2"/>
    <property type="match status" value="1"/>
</dbReference>
<feature type="domain" description="PTS EIIA type-4" evidence="6">
    <location>
        <begin position="559"/>
        <end position="694"/>
    </location>
</feature>
<dbReference type="SMART" id="SM00382">
    <property type="entry name" value="AAA"/>
    <property type="match status" value="1"/>
</dbReference>
<dbReference type="GO" id="GO:0005524">
    <property type="term" value="F:ATP binding"/>
    <property type="evidence" value="ECO:0007669"/>
    <property type="project" value="UniProtKB-KW"/>
</dbReference>
<dbReference type="PROSITE" id="PS00675">
    <property type="entry name" value="SIGMA54_INTERACT_1"/>
    <property type="match status" value="1"/>
</dbReference>
<keyword evidence="3" id="KW-0067">ATP-binding</keyword>
<dbReference type="InterPro" id="IPR027417">
    <property type="entry name" value="P-loop_NTPase"/>
</dbReference>
<dbReference type="InterPro" id="IPR025662">
    <property type="entry name" value="Sigma_54_int_dom_ATP-bd_1"/>
</dbReference>
<feature type="domain" description="Sigma-54 factor interaction" evidence="5">
    <location>
        <begin position="106"/>
        <end position="340"/>
    </location>
</feature>
<dbReference type="Gene3D" id="3.40.50.300">
    <property type="entry name" value="P-loop containing nucleotide triphosphate hydrolases"/>
    <property type="match status" value="1"/>
</dbReference>
<protein>
    <submittedName>
        <fullName evidence="8">Transcriptional regulator</fullName>
    </submittedName>
</protein>
<keyword evidence="4" id="KW-0238">DNA-binding</keyword>
<evidence type="ECO:0000259" key="6">
    <source>
        <dbReference type="PROSITE" id="PS51096"/>
    </source>
</evidence>
<dbReference type="InterPro" id="IPR004701">
    <property type="entry name" value="PTS_EIIA_man-typ"/>
</dbReference>
<dbReference type="SUPFAM" id="SSF63520">
    <property type="entry name" value="PTS-regulatory domain, PRD"/>
    <property type="match status" value="1"/>
</dbReference>
<dbReference type="Proteomes" id="UP000887127">
    <property type="component" value="Unassembled WGS sequence"/>
</dbReference>
<dbReference type="GeneID" id="96911364"/>
<evidence type="ECO:0000313" key="8">
    <source>
        <dbReference type="EMBL" id="GEQ36178.1"/>
    </source>
</evidence>
<dbReference type="InterPro" id="IPR003593">
    <property type="entry name" value="AAA+_ATPase"/>
</dbReference>
<dbReference type="Pfam" id="PF00874">
    <property type="entry name" value="PRD"/>
    <property type="match status" value="1"/>
</dbReference>
<dbReference type="EMBL" id="BKBI01000011">
    <property type="protein sequence ID" value="GEQ36178.1"/>
    <property type="molecule type" value="Genomic_DNA"/>
</dbReference>
<dbReference type="RefSeq" id="WP_091761773.1">
    <property type="nucleotide sequence ID" value="NZ_BJVX01000008.1"/>
</dbReference>
<dbReference type="InterPro" id="IPR011608">
    <property type="entry name" value="PRD"/>
</dbReference>
<dbReference type="Pfam" id="PF00158">
    <property type="entry name" value="Sigma54_activat"/>
    <property type="match status" value="1"/>
</dbReference>
<feature type="domain" description="PRD" evidence="7">
    <location>
        <begin position="815"/>
        <end position="921"/>
    </location>
</feature>
<dbReference type="Pfam" id="PF03610">
    <property type="entry name" value="EIIA-man"/>
    <property type="match status" value="1"/>
</dbReference>
<dbReference type="PROSITE" id="PS51096">
    <property type="entry name" value="PTS_EIIA_TYPE_4"/>
    <property type="match status" value="1"/>
</dbReference>
<reference evidence="8" key="1">
    <citation type="submission" date="2019-08" db="EMBL/GenBank/DDBJ databases">
        <title>Marinilactibacillus psychrotolerans M13-2T whole genome sequencing project.</title>
        <authorList>
            <person name="Ishikawa M."/>
            <person name="Suzuki T."/>
            <person name="Matsutani M."/>
        </authorList>
    </citation>
    <scope>NUCLEOTIDE SEQUENCE</scope>
    <source>
        <strain evidence="8">M13-2T</strain>
    </source>
</reference>
<dbReference type="InterPro" id="IPR036390">
    <property type="entry name" value="WH_DNA-bd_sf"/>
</dbReference>
<keyword evidence="2" id="KW-0547">Nucleotide-binding</keyword>
<dbReference type="SUPFAM" id="SSF52540">
    <property type="entry name" value="P-loop containing nucleoside triphosphate hydrolases"/>
    <property type="match status" value="1"/>
</dbReference>
<dbReference type="InterPro" id="IPR036662">
    <property type="entry name" value="PTS_EIIA_man-typ_sf"/>
</dbReference>
<comment type="caution">
    <text evidence="8">The sequence shown here is derived from an EMBL/GenBank/DDBJ whole genome shotgun (WGS) entry which is preliminary data.</text>
</comment>